<evidence type="ECO:0000259" key="1">
    <source>
        <dbReference type="Pfam" id="PF00534"/>
    </source>
</evidence>
<dbReference type="PANTHER" id="PTHR45947">
    <property type="entry name" value="SULFOQUINOVOSYL TRANSFERASE SQD2"/>
    <property type="match status" value="1"/>
</dbReference>
<feature type="domain" description="Glycosyl transferase family 1" evidence="1">
    <location>
        <begin position="137"/>
        <end position="288"/>
    </location>
</feature>
<dbReference type="EMBL" id="VNIM01000151">
    <property type="protein sequence ID" value="TVV69999.1"/>
    <property type="molecule type" value="Genomic_DNA"/>
</dbReference>
<dbReference type="Pfam" id="PF00534">
    <property type="entry name" value="Glycos_transf_1"/>
    <property type="match status" value="1"/>
</dbReference>
<dbReference type="RefSeq" id="WP_145155705.1">
    <property type="nucleotide sequence ID" value="NZ_VNIM01000151.1"/>
</dbReference>
<evidence type="ECO:0000313" key="4">
    <source>
        <dbReference type="Proteomes" id="UP000318681"/>
    </source>
</evidence>
<sequence length="317" mass="32909">AVERPRFPIVPLVGGPLAPRLMARALLPLLRRIRADFPFDVIDAEFFYPDGPAAVRLGRALGVPVSIKARGGDIHYWSAQAGCRRQIVAAGRAAGGMLAVSGPLRDDMIALGLPGDRIHVHHTGVDAALFAPRDRAAAKAALGVEGPLLVSVGYLIERKGQRLAIEALPMIPDATLLIVGQGPARGDLEARVAALGLGERVRFLGTLPHAELPALMGAADVMVLPSSSEGLANVWVEALSCGTPVVTADVGGAREVIDRPAAGRLVALDPAAIAMGVNALLADPPGQAAARAAVAGFTWEANTAALYAHLRGLVTRR</sequence>
<dbReference type="Pfam" id="PF13439">
    <property type="entry name" value="Glyco_transf_4"/>
    <property type="match status" value="1"/>
</dbReference>
<dbReference type="Gene3D" id="3.40.50.2000">
    <property type="entry name" value="Glycogen Phosphorylase B"/>
    <property type="match status" value="2"/>
</dbReference>
<gene>
    <name evidence="3" type="ORF">FOY91_20155</name>
</gene>
<reference evidence="3 4" key="1">
    <citation type="submission" date="2019-07" db="EMBL/GenBank/DDBJ databases">
        <title>Sphingomonas solaris sp. nov., isolated from a solar panel from Boston, Massachusetts.</title>
        <authorList>
            <person name="Tanner K."/>
            <person name="Pascual J."/>
            <person name="Mancuso C."/>
            <person name="Pereto J."/>
            <person name="Khalil A."/>
            <person name="Vilanova C."/>
        </authorList>
    </citation>
    <scope>NUCLEOTIDE SEQUENCE [LARGE SCALE GENOMIC DNA]</scope>
    <source>
        <strain evidence="3 4">R4DWN</strain>
    </source>
</reference>
<feature type="non-terminal residue" evidence="3">
    <location>
        <position position="1"/>
    </location>
</feature>
<dbReference type="AlphaFoldDB" id="A0A558QS91"/>
<accession>A0A558QS91</accession>
<dbReference type="GO" id="GO:0016757">
    <property type="term" value="F:glycosyltransferase activity"/>
    <property type="evidence" value="ECO:0007669"/>
    <property type="project" value="InterPro"/>
</dbReference>
<dbReference type="OrthoDB" id="258796at2"/>
<keyword evidence="3" id="KW-0808">Transferase</keyword>
<name>A0A558QS91_9SPHN</name>
<protein>
    <submittedName>
        <fullName evidence="3">Glycosyltransferase family 4 protein</fullName>
    </submittedName>
</protein>
<dbReference type="PANTHER" id="PTHR45947:SF3">
    <property type="entry name" value="SULFOQUINOVOSYL TRANSFERASE SQD2"/>
    <property type="match status" value="1"/>
</dbReference>
<dbReference type="InterPro" id="IPR001296">
    <property type="entry name" value="Glyco_trans_1"/>
</dbReference>
<keyword evidence="4" id="KW-1185">Reference proteome</keyword>
<dbReference type="InterPro" id="IPR028098">
    <property type="entry name" value="Glyco_trans_4-like_N"/>
</dbReference>
<evidence type="ECO:0000259" key="2">
    <source>
        <dbReference type="Pfam" id="PF13439"/>
    </source>
</evidence>
<evidence type="ECO:0000313" key="3">
    <source>
        <dbReference type="EMBL" id="TVV69999.1"/>
    </source>
</evidence>
<proteinExistence type="predicted"/>
<dbReference type="SUPFAM" id="SSF53756">
    <property type="entry name" value="UDP-Glycosyltransferase/glycogen phosphorylase"/>
    <property type="match status" value="1"/>
</dbReference>
<comment type="caution">
    <text evidence="3">The sequence shown here is derived from an EMBL/GenBank/DDBJ whole genome shotgun (WGS) entry which is preliminary data.</text>
</comment>
<organism evidence="3 4">
    <name type="scientific">Alterirhizorhabdus solaris</name>
    <dbReference type="NCBI Taxonomy" id="2529389"/>
    <lineage>
        <taxon>Bacteria</taxon>
        <taxon>Pseudomonadati</taxon>
        <taxon>Pseudomonadota</taxon>
        <taxon>Alphaproteobacteria</taxon>
        <taxon>Sphingomonadales</taxon>
        <taxon>Rhizorhabdaceae</taxon>
        <taxon>Alterirhizorhabdus</taxon>
    </lineage>
</organism>
<feature type="domain" description="Glycosyltransferase subfamily 4-like N-terminal" evidence="2">
    <location>
        <begin position="6"/>
        <end position="128"/>
    </location>
</feature>
<dbReference type="Proteomes" id="UP000318681">
    <property type="component" value="Unassembled WGS sequence"/>
</dbReference>
<dbReference type="InterPro" id="IPR050194">
    <property type="entry name" value="Glycosyltransferase_grp1"/>
</dbReference>